<keyword evidence="3" id="KW-1185">Reference proteome</keyword>
<dbReference type="InterPro" id="IPR015897">
    <property type="entry name" value="CHK_kinase-like"/>
</dbReference>
<dbReference type="OrthoDB" id="191037at2759"/>
<dbReference type="InterPro" id="IPR004119">
    <property type="entry name" value="EcKL"/>
</dbReference>
<proteinExistence type="predicted"/>
<protein>
    <recommendedName>
        <fullName evidence="1">CHK kinase-like domain-containing protein</fullName>
    </recommendedName>
</protein>
<dbReference type="Pfam" id="PF02958">
    <property type="entry name" value="EcKL"/>
    <property type="match status" value="1"/>
</dbReference>
<dbReference type="PANTHER" id="PTHR11012">
    <property type="entry name" value="PROTEIN KINASE-LIKE DOMAIN-CONTAINING"/>
    <property type="match status" value="1"/>
</dbReference>
<comment type="caution">
    <text evidence="2">The sequence shown here is derived from an EMBL/GenBank/DDBJ whole genome shotgun (WGS) entry which is preliminary data.</text>
</comment>
<organism evidence="2 3">
    <name type="scientific">Trichomalopsis sarcophagae</name>
    <dbReference type="NCBI Taxonomy" id="543379"/>
    <lineage>
        <taxon>Eukaryota</taxon>
        <taxon>Metazoa</taxon>
        <taxon>Ecdysozoa</taxon>
        <taxon>Arthropoda</taxon>
        <taxon>Hexapoda</taxon>
        <taxon>Insecta</taxon>
        <taxon>Pterygota</taxon>
        <taxon>Neoptera</taxon>
        <taxon>Endopterygota</taxon>
        <taxon>Hymenoptera</taxon>
        <taxon>Apocrita</taxon>
        <taxon>Proctotrupomorpha</taxon>
        <taxon>Chalcidoidea</taxon>
        <taxon>Pteromalidae</taxon>
        <taxon>Pteromalinae</taxon>
        <taxon>Trichomalopsis</taxon>
    </lineage>
</organism>
<dbReference type="STRING" id="543379.A0A232EZD3"/>
<dbReference type="PANTHER" id="PTHR11012:SF55">
    <property type="entry name" value="BHLH DOMAIN-CONTAINING PROTEIN"/>
    <property type="match status" value="1"/>
</dbReference>
<dbReference type="SMART" id="SM00587">
    <property type="entry name" value="CHK"/>
    <property type="match status" value="1"/>
</dbReference>
<name>A0A232EZD3_9HYME</name>
<dbReference type="Gene3D" id="3.90.1200.10">
    <property type="match status" value="1"/>
</dbReference>
<feature type="domain" description="CHK kinase-like" evidence="1">
    <location>
        <begin position="139"/>
        <end position="330"/>
    </location>
</feature>
<sequence length="412" mass="46829">MPELNEPVPIQDLEGLLQQTLGGPLSVQVTDWKHLTDPGENFGSLILAVNVNVTKNGKQDTHHLVCKMPPKSDYLLDLFNSPMAFKKEIYFYTKIAPAFLQLQMNSGIAENELIKLVPQFYGGRMGLAGGEKFDSQASIVLENLNYSGYSTKDRIAGMDLEHMEYGTRELAKLHAIACGYRVLNPKDFAETIAPGLVPAHNDVAMQCVIEMINKAVDNLKKMDDAKPYMDKVFKTQELCEKTEKENKPPIERWCTFVHNDFWVNNMMYRYSNNNKILGMKMVDFQLSACDYGMKDLIFFLISSAKKEIIDNNLNDLITLYYETFIDTLKSLKVDTKDFPREEFDRLLKECAPLKFPQCIMMIQVIKATRGSAPDVNSIKNSEAFLSIGKGQLYEDKLLHVLLTFVKNGWLAN</sequence>
<gene>
    <name evidence="2" type="ORF">TSAR_001745</name>
</gene>
<dbReference type="EMBL" id="NNAY01001532">
    <property type="protein sequence ID" value="OXU23667.1"/>
    <property type="molecule type" value="Genomic_DNA"/>
</dbReference>
<reference evidence="2 3" key="1">
    <citation type="journal article" date="2017" name="Curr. Biol.">
        <title>The Evolution of Venom by Co-option of Single-Copy Genes.</title>
        <authorList>
            <person name="Martinson E.O."/>
            <person name="Mrinalini"/>
            <person name="Kelkar Y.D."/>
            <person name="Chang C.H."/>
            <person name="Werren J.H."/>
        </authorList>
    </citation>
    <scope>NUCLEOTIDE SEQUENCE [LARGE SCALE GENOMIC DNA]</scope>
    <source>
        <strain evidence="2 3">Alberta</strain>
        <tissue evidence="2">Whole body</tissue>
    </source>
</reference>
<accession>A0A232EZD3</accession>
<dbReference type="InterPro" id="IPR011009">
    <property type="entry name" value="Kinase-like_dom_sf"/>
</dbReference>
<dbReference type="AlphaFoldDB" id="A0A232EZD3"/>
<evidence type="ECO:0000313" key="2">
    <source>
        <dbReference type="EMBL" id="OXU23667.1"/>
    </source>
</evidence>
<dbReference type="Proteomes" id="UP000215335">
    <property type="component" value="Unassembled WGS sequence"/>
</dbReference>
<evidence type="ECO:0000313" key="3">
    <source>
        <dbReference type="Proteomes" id="UP000215335"/>
    </source>
</evidence>
<dbReference type="SUPFAM" id="SSF56112">
    <property type="entry name" value="Protein kinase-like (PK-like)"/>
    <property type="match status" value="1"/>
</dbReference>
<evidence type="ECO:0000259" key="1">
    <source>
        <dbReference type="SMART" id="SM00587"/>
    </source>
</evidence>